<reference evidence="1 2" key="1">
    <citation type="journal article" date="2006" name="Int. J. Syst. Evol. Microbiol.">
        <title>Costertonia aggregata gen. nov., sp. nov., a mesophilic marine bacterium of the family Flavobacteriaceae, isolated from a mature biofilm.</title>
        <authorList>
            <person name="Kwon K.K."/>
            <person name="Lee Y.K."/>
            <person name="Lee H.K."/>
        </authorList>
    </citation>
    <scope>NUCLEOTIDE SEQUENCE [LARGE SCALE GENOMIC DNA]</scope>
    <source>
        <strain evidence="1 2">KCCM 42265</strain>
    </source>
</reference>
<keyword evidence="2" id="KW-1185">Reference proteome</keyword>
<organism evidence="1 2">
    <name type="scientific">Costertonia aggregata</name>
    <dbReference type="NCBI Taxonomy" id="343403"/>
    <lineage>
        <taxon>Bacteria</taxon>
        <taxon>Pseudomonadati</taxon>
        <taxon>Bacteroidota</taxon>
        <taxon>Flavobacteriia</taxon>
        <taxon>Flavobacteriales</taxon>
        <taxon>Flavobacteriaceae</taxon>
        <taxon>Costertonia</taxon>
    </lineage>
</organism>
<dbReference type="RefSeq" id="WP_179243306.1">
    <property type="nucleotide sequence ID" value="NZ_CP058595.1"/>
</dbReference>
<dbReference type="KEGG" id="cagg:HYG79_17260"/>
<gene>
    <name evidence="1" type="ORF">HYG79_17260</name>
</gene>
<accession>A0A7H9AU70</accession>
<sequence>MDLNEIFKNNPTDINTFLSEILETNYEIKAMMQAIIAHISDGDSEKEREIIGLANQLKNEELLRIAARMESNRKD</sequence>
<proteinExistence type="predicted"/>
<dbReference type="Proteomes" id="UP000509302">
    <property type="component" value="Chromosome"/>
</dbReference>
<name>A0A7H9AU70_9FLAO</name>
<dbReference type="AlphaFoldDB" id="A0A7H9AU70"/>
<protein>
    <submittedName>
        <fullName evidence="1">Uncharacterized protein</fullName>
    </submittedName>
</protein>
<evidence type="ECO:0000313" key="1">
    <source>
        <dbReference type="EMBL" id="QLG47028.1"/>
    </source>
</evidence>
<evidence type="ECO:0000313" key="2">
    <source>
        <dbReference type="Proteomes" id="UP000509302"/>
    </source>
</evidence>
<dbReference type="EMBL" id="CP058595">
    <property type="protein sequence ID" value="QLG47028.1"/>
    <property type="molecule type" value="Genomic_DNA"/>
</dbReference>